<dbReference type="CDD" id="cd10017">
    <property type="entry name" value="B3_DNA"/>
    <property type="match status" value="1"/>
</dbReference>
<dbReference type="AlphaFoldDB" id="A0A9J6AQJ2"/>
<dbReference type="InterPro" id="IPR015300">
    <property type="entry name" value="DNA-bd_pseudobarrel_sf"/>
</dbReference>
<keyword evidence="2" id="KW-0805">Transcription regulation</keyword>
<dbReference type="Proteomes" id="UP000824120">
    <property type="component" value="Chromosome 2"/>
</dbReference>
<evidence type="ECO:0000256" key="5">
    <source>
        <dbReference type="ARBA" id="ARBA00023242"/>
    </source>
</evidence>
<evidence type="ECO:0000256" key="3">
    <source>
        <dbReference type="ARBA" id="ARBA00023125"/>
    </source>
</evidence>
<dbReference type="PANTHER" id="PTHR31541:SF27">
    <property type="entry name" value="TF-B3 DOMAIN-CONTAINING PROTEIN"/>
    <property type="match status" value="1"/>
</dbReference>
<feature type="domain" description="TF-B3" evidence="6">
    <location>
        <begin position="72"/>
        <end position="185"/>
    </location>
</feature>
<dbReference type="GO" id="GO:0003677">
    <property type="term" value="F:DNA binding"/>
    <property type="evidence" value="ECO:0007669"/>
    <property type="project" value="UniProtKB-KW"/>
</dbReference>
<proteinExistence type="predicted"/>
<dbReference type="InterPro" id="IPR005508">
    <property type="entry name" value="At2g31720-like"/>
</dbReference>
<gene>
    <name evidence="7" type="ORF">H5410_011795</name>
</gene>
<dbReference type="OrthoDB" id="1090008at2759"/>
<dbReference type="Pfam" id="PF02362">
    <property type="entry name" value="B3"/>
    <property type="match status" value="1"/>
</dbReference>
<evidence type="ECO:0000313" key="8">
    <source>
        <dbReference type="Proteomes" id="UP000824120"/>
    </source>
</evidence>
<dbReference type="SUPFAM" id="SSF101936">
    <property type="entry name" value="DNA-binding pseudobarrel domain"/>
    <property type="match status" value="1"/>
</dbReference>
<dbReference type="EMBL" id="JACXVP010000002">
    <property type="protein sequence ID" value="KAG5626577.1"/>
    <property type="molecule type" value="Genomic_DNA"/>
</dbReference>
<evidence type="ECO:0000313" key="7">
    <source>
        <dbReference type="EMBL" id="KAG5626577.1"/>
    </source>
</evidence>
<name>A0A9J6AQJ2_SOLCO</name>
<evidence type="ECO:0000256" key="2">
    <source>
        <dbReference type="ARBA" id="ARBA00023015"/>
    </source>
</evidence>
<keyword evidence="4" id="KW-0804">Transcription</keyword>
<keyword evidence="8" id="KW-1185">Reference proteome</keyword>
<evidence type="ECO:0000259" key="6">
    <source>
        <dbReference type="PROSITE" id="PS50863"/>
    </source>
</evidence>
<sequence length="443" mass="50938">MTTIRLFGNDIKVAEKKEVKSIMLFGTRIFFQSPALNNNNNDRFINMADLPPRSMRLAIESFRGSRPIYMGWKYLENSDINANLSRFLIPVECCSELLHYMTRLEREKILNKDDRGINVSVMDPKGNLHDMKFTGWKSLGRLVFNRGWNNLVRDNQFQKGDLLELWHFRMPNNKPCFAINIISVTATGVARVGSELANTSNDKIEFQEKTTNSKAFGKLLTQDVAIKTVVTYVIRKLGESNIIDKAWVTVDVRALIVISINNLITLSGQKGAISESRWADQVEEEDEHITNYRKLIHESSIFVPKSSGSSPLHIGRQLILTCTNIQKIYVCDKELLDALIFSTNRFANLQDEYTFEESEEEGILHYCFANAARDADISPRQQRNNKKKHGRKNSWNGKMIEEFVPRYLSMQQAKQNHMTVAQLKQDPTNLRRIDELSSIVRQI</sequence>
<protein>
    <recommendedName>
        <fullName evidence="6">TF-B3 domain-containing protein</fullName>
    </recommendedName>
</protein>
<evidence type="ECO:0000256" key="1">
    <source>
        <dbReference type="ARBA" id="ARBA00004123"/>
    </source>
</evidence>
<dbReference type="GO" id="GO:0005634">
    <property type="term" value="C:nucleus"/>
    <property type="evidence" value="ECO:0007669"/>
    <property type="project" value="UniProtKB-SubCell"/>
</dbReference>
<organism evidence="7 8">
    <name type="scientific">Solanum commersonii</name>
    <name type="common">Commerson's wild potato</name>
    <name type="synonym">Commerson's nightshade</name>
    <dbReference type="NCBI Taxonomy" id="4109"/>
    <lineage>
        <taxon>Eukaryota</taxon>
        <taxon>Viridiplantae</taxon>
        <taxon>Streptophyta</taxon>
        <taxon>Embryophyta</taxon>
        <taxon>Tracheophyta</taxon>
        <taxon>Spermatophyta</taxon>
        <taxon>Magnoliopsida</taxon>
        <taxon>eudicotyledons</taxon>
        <taxon>Gunneridae</taxon>
        <taxon>Pentapetalae</taxon>
        <taxon>asterids</taxon>
        <taxon>lamiids</taxon>
        <taxon>Solanales</taxon>
        <taxon>Solanaceae</taxon>
        <taxon>Solanoideae</taxon>
        <taxon>Solaneae</taxon>
        <taxon>Solanum</taxon>
    </lineage>
</organism>
<comment type="subcellular location">
    <subcellularLocation>
        <location evidence="1">Nucleus</location>
    </subcellularLocation>
</comment>
<evidence type="ECO:0000256" key="4">
    <source>
        <dbReference type="ARBA" id="ARBA00023163"/>
    </source>
</evidence>
<dbReference type="Gene3D" id="2.40.330.10">
    <property type="entry name" value="DNA-binding pseudobarrel domain"/>
    <property type="match status" value="1"/>
</dbReference>
<reference evidence="7 8" key="1">
    <citation type="submission" date="2020-09" db="EMBL/GenBank/DDBJ databases">
        <title>De no assembly of potato wild relative species, Solanum commersonii.</title>
        <authorList>
            <person name="Cho K."/>
        </authorList>
    </citation>
    <scope>NUCLEOTIDE SEQUENCE [LARGE SCALE GENOMIC DNA]</scope>
    <source>
        <strain evidence="7">LZ3.2</strain>
        <tissue evidence="7">Leaf</tissue>
    </source>
</reference>
<comment type="caution">
    <text evidence="7">The sequence shown here is derived from an EMBL/GenBank/DDBJ whole genome shotgun (WGS) entry which is preliminary data.</text>
</comment>
<dbReference type="PANTHER" id="PTHR31541">
    <property type="entry name" value="B3 DOMAIN PLANT PROTEIN-RELATED"/>
    <property type="match status" value="1"/>
</dbReference>
<accession>A0A9J6AQJ2</accession>
<keyword evidence="3" id="KW-0238">DNA-binding</keyword>
<keyword evidence="5" id="KW-0539">Nucleus</keyword>
<dbReference type="PROSITE" id="PS50863">
    <property type="entry name" value="B3"/>
    <property type="match status" value="1"/>
</dbReference>
<dbReference type="InterPro" id="IPR003340">
    <property type="entry name" value="B3_DNA-bd"/>
</dbReference>